<sequence length="34" mass="3947">MFTVRDSGEGIPPEQLPHIFERYWTVKEGNPTSQ</sequence>
<dbReference type="EMBL" id="RBOV01000063">
    <property type="protein sequence ID" value="RMN14155.1"/>
    <property type="molecule type" value="Genomic_DNA"/>
</dbReference>
<dbReference type="InterPro" id="IPR003594">
    <property type="entry name" value="HATPase_dom"/>
</dbReference>
<reference evidence="2 3" key="1">
    <citation type="submission" date="2018-08" db="EMBL/GenBank/DDBJ databases">
        <title>Recombination of ecologically and evolutionarily significant loci maintains genetic cohesion in the Pseudomonas syringae species complex.</title>
        <authorList>
            <person name="Dillon M."/>
            <person name="Thakur S."/>
            <person name="Almeida R.N.D."/>
            <person name="Weir B.S."/>
            <person name="Guttman D.S."/>
        </authorList>
    </citation>
    <scope>NUCLEOTIDE SEQUENCE [LARGE SCALE GENOMIC DNA]</scope>
    <source>
        <strain evidence="2 3">ICMP 12341</strain>
    </source>
</reference>
<proteinExistence type="predicted"/>
<dbReference type="CDD" id="cd00075">
    <property type="entry name" value="HATPase"/>
    <property type="match status" value="1"/>
</dbReference>
<dbReference type="AlphaFoldDB" id="A0A3M3JW62"/>
<evidence type="ECO:0000259" key="1">
    <source>
        <dbReference type="Pfam" id="PF02518"/>
    </source>
</evidence>
<dbReference type="Proteomes" id="UP000271468">
    <property type="component" value="Unassembled WGS sequence"/>
</dbReference>
<organism evidence="2 3">
    <name type="scientific">Pseudomonas syringae pv. coriandricola</name>
    <dbReference type="NCBI Taxonomy" id="264453"/>
    <lineage>
        <taxon>Bacteria</taxon>
        <taxon>Pseudomonadati</taxon>
        <taxon>Pseudomonadota</taxon>
        <taxon>Gammaproteobacteria</taxon>
        <taxon>Pseudomonadales</taxon>
        <taxon>Pseudomonadaceae</taxon>
        <taxon>Pseudomonas</taxon>
    </lineage>
</organism>
<feature type="domain" description="Histidine kinase/HSP90-like ATPase" evidence="1">
    <location>
        <begin position="2"/>
        <end position="27"/>
    </location>
</feature>
<evidence type="ECO:0000313" key="2">
    <source>
        <dbReference type="EMBL" id="RMN14155.1"/>
    </source>
</evidence>
<dbReference type="Pfam" id="PF02518">
    <property type="entry name" value="HATPase_c"/>
    <property type="match status" value="1"/>
</dbReference>
<evidence type="ECO:0000313" key="3">
    <source>
        <dbReference type="Proteomes" id="UP000271468"/>
    </source>
</evidence>
<protein>
    <submittedName>
        <fullName evidence="2">Bacteriophytochrome</fullName>
    </submittedName>
</protein>
<name>A0A3M3JW62_9PSED</name>
<comment type="caution">
    <text evidence="2">The sequence shown here is derived from an EMBL/GenBank/DDBJ whole genome shotgun (WGS) entry which is preliminary data.</text>
</comment>
<dbReference type="SUPFAM" id="SSF55874">
    <property type="entry name" value="ATPase domain of HSP90 chaperone/DNA topoisomerase II/histidine kinase"/>
    <property type="match status" value="1"/>
</dbReference>
<accession>A0A3M3JW62</accession>
<dbReference type="Gene3D" id="3.30.565.10">
    <property type="entry name" value="Histidine kinase-like ATPase, C-terminal domain"/>
    <property type="match status" value="1"/>
</dbReference>
<dbReference type="InterPro" id="IPR036890">
    <property type="entry name" value="HATPase_C_sf"/>
</dbReference>
<gene>
    <name evidence="2" type="ORF">ALQ65_04860</name>
</gene>